<organism evidence="2 3">
    <name type="scientific">Corynebacterium resistens (strain DSM 45100 / JCM 12819 / GTC 2026 / SICGH 158)</name>
    <dbReference type="NCBI Taxonomy" id="662755"/>
    <lineage>
        <taxon>Bacteria</taxon>
        <taxon>Bacillati</taxon>
        <taxon>Actinomycetota</taxon>
        <taxon>Actinomycetes</taxon>
        <taxon>Mycobacteriales</taxon>
        <taxon>Corynebacteriaceae</taxon>
        <taxon>Corynebacterium</taxon>
    </lineage>
</organism>
<gene>
    <name evidence="2" type="ordered locus">CRES_1556</name>
</gene>
<dbReference type="Proteomes" id="UP000000492">
    <property type="component" value="Chromosome"/>
</dbReference>
<dbReference type="InterPro" id="IPR025463">
    <property type="entry name" value="DUF4314"/>
</dbReference>
<sequence>MTMTPGQRVRLIATSDPYTSLRPGALGTVAFVDDLGTVHVDWDTGSNLGLIPGEDSWETLPSATPEK</sequence>
<reference evidence="2 3" key="1">
    <citation type="journal article" date="2012" name="BMC Genomics">
        <title>Complete genome sequence, lifestyle, and multi-drug resistance of the human pathogen Corynebacterium resistens DSM 45100 isolated from blood samples of a leukemia patient.</title>
        <authorList>
            <person name="Schroder J."/>
            <person name="Maus I."/>
            <person name="Meyer K."/>
            <person name="Wordemann S."/>
            <person name="Blom J."/>
            <person name="Jaenicke S."/>
            <person name="Schneider J."/>
            <person name="Trost E."/>
            <person name="Tauch A."/>
        </authorList>
    </citation>
    <scope>NUCLEOTIDE SEQUENCE [LARGE SCALE GENOMIC DNA]</scope>
    <source>
        <strain evidence="3">DSM 45100 / JCM 12819 / CCUG 50093 / GTC 2026 / SICGH 158</strain>
    </source>
</reference>
<feature type="domain" description="DUF4314" evidence="1">
    <location>
        <begin position="4"/>
        <end position="58"/>
    </location>
</feature>
<proteinExistence type="predicted"/>
<dbReference type="STRING" id="662755.CRES_1556"/>
<dbReference type="KEGG" id="crd:CRES_1556"/>
<protein>
    <submittedName>
        <fullName evidence="2">Hypothetical phage protein</fullName>
    </submittedName>
</protein>
<dbReference type="Pfam" id="PF14192">
    <property type="entry name" value="DUF4314"/>
    <property type="match status" value="1"/>
</dbReference>
<accession>F8E037</accession>
<evidence type="ECO:0000313" key="3">
    <source>
        <dbReference type="Proteomes" id="UP000000492"/>
    </source>
</evidence>
<keyword evidence="3" id="KW-1185">Reference proteome</keyword>
<dbReference type="EMBL" id="CP002857">
    <property type="protein sequence ID" value="AEI09908.1"/>
    <property type="molecule type" value="Genomic_DNA"/>
</dbReference>
<dbReference type="eggNOG" id="COG2105">
    <property type="taxonomic scope" value="Bacteria"/>
</dbReference>
<evidence type="ECO:0000313" key="2">
    <source>
        <dbReference type="EMBL" id="AEI09908.1"/>
    </source>
</evidence>
<dbReference type="HOGENOM" id="CLU_179854_2_0_11"/>
<evidence type="ECO:0000259" key="1">
    <source>
        <dbReference type="Pfam" id="PF14192"/>
    </source>
</evidence>
<dbReference type="AlphaFoldDB" id="F8E037"/>
<name>F8E037_CORRG</name>